<dbReference type="Proteomes" id="UP001153678">
    <property type="component" value="Unassembled WGS sequence"/>
</dbReference>
<sequence>MTTSLPNIDNIQDTSAFNERAFVPHEALANNDFQVYNVCCKELTLNELYLCSKNA</sequence>
<dbReference type="AlphaFoldDB" id="A0A9W4T7B7"/>
<protein>
    <submittedName>
        <fullName evidence="1">9773_t:CDS:1</fullName>
    </submittedName>
</protein>
<evidence type="ECO:0000313" key="2">
    <source>
        <dbReference type="Proteomes" id="UP001153678"/>
    </source>
</evidence>
<feature type="non-terminal residue" evidence="1">
    <location>
        <position position="55"/>
    </location>
</feature>
<proteinExistence type="predicted"/>
<accession>A0A9W4T7B7</accession>
<organism evidence="1 2">
    <name type="scientific">Funneliformis geosporum</name>
    <dbReference type="NCBI Taxonomy" id="1117311"/>
    <lineage>
        <taxon>Eukaryota</taxon>
        <taxon>Fungi</taxon>
        <taxon>Fungi incertae sedis</taxon>
        <taxon>Mucoromycota</taxon>
        <taxon>Glomeromycotina</taxon>
        <taxon>Glomeromycetes</taxon>
        <taxon>Glomerales</taxon>
        <taxon>Glomeraceae</taxon>
        <taxon>Funneliformis</taxon>
    </lineage>
</organism>
<keyword evidence="2" id="KW-1185">Reference proteome</keyword>
<comment type="caution">
    <text evidence="1">The sequence shown here is derived from an EMBL/GenBank/DDBJ whole genome shotgun (WGS) entry which is preliminary data.</text>
</comment>
<dbReference type="EMBL" id="CAMKVN010012021">
    <property type="protein sequence ID" value="CAI2195158.1"/>
    <property type="molecule type" value="Genomic_DNA"/>
</dbReference>
<name>A0A9W4T7B7_9GLOM</name>
<evidence type="ECO:0000313" key="1">
    <source>
        <dbReference type="EMBL" id="CAI2195158.1"/>
    </source>
</evidence>
<gene>
    <name evidence="1" type="ORF">FWILDA_LOCUS16936</name>
</gene>
<reference evidence="1" key="1">
    <citation type="submission" date="2022-08" db="EMBL/GenBank/DDBJ databases">
        <authorList>
            <person name="Kallberg Y."/>
            <person name="Tangrot J."/>
            <person name="Rosling A."/>
        </authorList>
    </citation>
    <scope>NUCLEOTIDE SEQUENCE</scope>
    <source>
        <strain evidence="1">Wild A</strain>
    </source>
</reference>